<dbReference type="EMBL" id="SGWX01000001">
    <property type="protein sequence ID" value="RZS63244.1"/>
    <property type="molecule type" value="Genomic_DNA"/>
</dbReference>
<evidence type="ECO:0000256" key="1">
    <source>
        <dbReference type="SAM" id="MobiDB-lite"/>
    </source>
</evidence>
<feature type="region of interest" description="Disordered" evidence="1">
    <location>
        <begin position="253"/>
        <end position="274"/>
    </location>
</feature>
<comment type="caution">
    <text evidence="2">The sequence shown here is derived from an EMBL/GenBank/DDBJ whole genome shotgun (WGS) entry which is preliminary data.</text>
</comment>
<feature type="compositionally biased region" description="Basic and acidic residues" evidence="1">
    <location>
        <begin position="265"/>
        <end position="274"/>
    </location>
</feature>
<evidence type="ECO:0000313" key="2">
    <source>
        <dbReference type="EMBL" id="RZS63244.1"/>
    </source>
</evidence>
<evidence type="ECO:0000313" key="3">
    <source>
        <dbReference type="Proteomes" id="UP000293852"/>
    </source>
</evidence>
<dbReference type="OrthoDB" id="3403621at2"/>
<name>A0A4Q7M6D7_9MICO</name>
<organism evidence="2 3">
    <name type="scientific">Xylanimonas ulmi</name>
    <dbReference type="NCBI Taxonomy" id="228973"/>
    <lineage>
        <taxon>Bacteria</taxon>
        <taxon>Bacillati</taxon>
        <taxon>Actinomycetota</taxon>
        <taxon>Actinomycetes</taxon>
        <taxon>Micrococcales</taxon>
        <taxon>Promicromonosporaceae</taxon>
        <taxon>Xylanimonas</taxon>
    </lineage>
</organism>
<protein>
    <submittedName>
        <fullName evidence="2">Uncharacterized protein</fullName>
    </submittedName>
</protein>
<dbReference type="PROSITE" id="PS51257">
    <property type="entry name" value="PROKAR_LIPOPROTEIN"/>
    <property type="match status" value="1"/>
</dbReference>
<sequence>MRPVTTRSNALRLAGTAGIAACVALLGACTSDKGGKDDQAESPLEAFFSDVYGGWDEAEQNAKQLKVEEAVARCMTAEGFEYTPVDYSTTGSIEAAEIDFTSREYTEQHGYGILNQDDASFEAPEEDNLVDPNGEYIASLSESEQTAYFEALYGGSEFEVDEEPTLADQGCYGAAQLEVHGAEQEEVFESEEIQAFSDDMDVLQSTIENDPRVSDVNAAWASCMADAGFGGYATPQDAMDDFFERSNALWENVDPESTEAPTPSEADKKAERDTALADFDCKEKVKYEATERTVRFEHEKEYVDTHQAELAAVKDAFQKAGW</sequence>
<dbReference type="RefSeq" id="WP_130416629.1">
    <property type="nucleotide sequence ID" value="NZ_SGWX01000001.1"/>
</dbReference>
<dbReference type="AlphaFoldDB" id="A0A4Q7M6D7"/>
<proteinExistence type="predicted"/>
<gene>
    <name evidence="2" type="ORF">EV386_3607</name>
</gene>
<reference evidence="2 3" key="1">
    <citation type="submission" date="2019-02" db="EMBL/GenBank/DDBJ databases">
        <title>Sequencing the genomes of 1000 actinobacteria strains.</title>
        <authorList>
            <person name="Klenk H.-P."/>
        </authorList>
    </citation>
    <scope>NUCLEOTIDE SEQUENCE [LARGE SCALE GENOMIC DNA]</scope>
    <source>
        <strain evidence="2 3">DSM 16932</strain>
    </source>
</reference>
<dbReference type="Proteomes" id="UP000293852">
    <property type="component" value="Unassembled WGS sequence"/>
</dbReference>
<keyword evidence="3" id="KW-1185">Reference proteome</keyword>
<accession>A0A4Q7M6D7</accession>